<dbReference type="PANTHER" id="PTHR42885:SF1">
    <property type="entry name" value="THREONINE-PHOSPHATE DECARBOXYLASE"/>
    <property type="match status" value="1"/>
</dbReference>
<evidence type="ECO:0000256" key="7">
    <source>
        <dbReference type="ARBA" id="ARBA00022898"/>
    </source>
</evidence>
<sequence length="348" mass="36845">MTISPPLHGGRLREAARHFDRPLADWLDLSTGINPCSYPLPPLDVDVWRRLPDDDDALPAIAAHYYGAPPAARVLAVAGSQAAIRTLPRLLPPGRIGIAPLTYSEYAPAWRRAGHEVVPVDLDGIEAALPTLDVLLVVNPNNPTTERVAPGTLLRWREALAAHGGLLLVDEAFMDASPAHSIAAHTGAPGLLVCRSVGKFFGLAGLRAGFALGEPALIDRLAAELGAWAVSGPARAVVAAALADTDWQQAMRDRLQRQQSRLVALLEQHGLKVASTPLFCWCPHPDAPARYHALAQQGILVRCFPALGGHGPSLRFGLPDDASWARLDTGLAHAFSTPGAGAAPLTQG</sequence>
<dbReference type="NCBIfam" id="TIGR01140">
    <property type="entry name" value="L_thr_O3P_dcar"/>
    <property type="match status" value="1"/>
</dbReference>
<dbReference type="InterPro" id="IPR015424">
    <property type="entry name" value="PyrdxlP-dep_Trfase"/>
</dbReference>
<keyword evidence="7" id="KW-0663">Pyridoxal phosphate</keyword>
<name>A0A2S0P8Z2_9NEIS</name>
<evidence type="ECO:0000256" key="4">
    <source>
        <dbReference type="ARBA" id="ARBA00012285"/>
    </source>
</evidence>
<dbReference type="Gene3D" id="3.90.1150.10">
    <property type="entry name" value="Aspartate Aminotransferase, domain 1"/>
    <property type="match status" value="1"/>
</dbReference>
<dbReference type="PANTHER" id="PTHR42885">
    <property type="entry name" value="HISTIDINOL-PHOSPHATE AMINOTRANSFERASE-RELATED"/>
    <property type="match status" value="1"/>
</dbReference>
<evidence type="ECO:0000256" key="9">
    <source>
        <dbReference type="ARBA" id="ARBA00029996"/>
    </source>
</evidence>
<dbReference type="CDD" id="cd00609">
    <property type="entry name" value="AAT_like"/>
    <property type="match status" value="1"/>
</dbReference>
<dbReference type="PROSITE" id="PS00105">
    <property type="entry name" value="AA_TRANSFER_CLASS_1"/>
    <property type="match status" value="1"/>
</dbReference>
<dbReference type="Proteomes" id="UP000244173">
    <property type="component" value="Chromosome"/>
</dbReference>
<feature type="domain" description="Aminotransferase class I/classII large" evidence="11">
    <location>
        <begin position="63"/>
        <end position="316"/>
    </location>
</feature>
<comment type="function">
    <text evidence="2">Decarboxylates L-threonine-O-3-phosphate to yield (R)-1-amino-2-propanol O-2-phosphate, the precursor for the linkage between the nucleotide loop and the corrin ring in cobalamin.</text>
</comment>
<evidence type="ECO:0000256" key="6">
    <source>
        <dbReference type="ARBA" id="ARBA00022573"/>
    </source>
</evidence>
<comment type="pathway">
    <text evidence="3">Cofactor biosynthesis; adenosylcobalamin biosynthesis.</text>
</comment>
<evidence type="ECO:0000256" key="8">
    <source>
        <dbReference type="ARBA" id="ARBA00023239"/>
    </source>
</evidence>
<evidence type="ECO:0000259" key="11">
    <source>
        <dbReference type="Pfam" id="PF00155"/>
    </source>
</evidence>
<accession>A0A2S0P8Z2</accession>
<dbReference type="GO" id="GO:0030170">
    <property type="term" value="F:pyridoxal phosphate binding"/>
    <property type="evidence" value="ECO:0007669"/>
    <property type="project" value="InterPro"/>
</dbReference>
<dbReference type="EMBL" id="CP028519">
    <property type="protein sequence ID" value="AVY93870.1"/>
    <property type="molecule type" value="Genomic_DNA"/>
</dbReference>
<keyword evidence="8" id="KW-0456">Lyase</keyword>
<keyword evidence="13" id="KW-1185">Reference proteome</keyword>
<dbReference type="InterPro" id="IPR004838">
    <property type="entry name" value="NHTrfase_class1_PyrdxlP-BS"/>
</dbReference>
<evidence type="ECO:0000313" key="12">
    <source>
        <dbReference type="EMBL" id="AVY93870.1"/>
    </source>
</evidence>
<dbReference type="KEGG" id="maer:DAI18_07295"/>
<dbReference type="SUPFAM" id="SSF53383">
    <property type="entry name" value="PLP-dependent transferases"/>
    <property type="match status" value="1"/>
</dbReference>
<dbReference type="STRING" id="1122240.GCA_000620105_02481"/>
<organism evidence="12 13">
    <name type="scientific">Microvirgula aerodenitrificans</name>
    <dbReference type="NCBI Taxonomy" id="57480"/>
    <lineage>
        <taxon>Bacteria</taxon>
        <taxon>Pseudomonadati</taxon>
        <taxon>Pseudomonadota</taxon>
        <taxon>Betaproteobacteria</taxon>
        <taxon>Neisseriales</taxon>
        <taxon>Aquaspirillaceae</taxon>
        <taxon>Microvirgula</taxon>
    </lineage>
</organism>
<dbReference type="UniPathway" id="UPA00148"/>
<keyword evidence="6" id="KW-0169">Cobalamin biosynthesis</keyword>
<evidence type="ECO:0000256" key="2">
    <source>
        <dbReference type="ARBA" id="ARBA00003444"/>
    </source>
</evidence>
<dbReference type="Gene3D" id="3.40.640.10">
    <property type="entry name" value="Type I PLP-dependent aspartate aminotransferase-like (Major domain)"/>
    <property type="match status" value="1"/>
</dbReference>
<evidence type="ECO:0000313" key="13">
    <source>
        <dbReference type="Proteomes" id="UP000244173"/>
    </source>
</evidence>
<dbReference type="EC" id="4.1.1.81" evidence="4"/>
<evidence type="ECO:0000256" key="5">
    <source>
        <dbReference type="ARBA" id="ARBA00021531"/>
    </source>
</evidence>
<dbReference type="InterPro" id="IPR015422">
    <property type="entry name" value="PyrdxlP-dep_Trfase_small"/>
</dbReference>
<comment type="catalytic activity">
    <reaction evidence="10">
        <text>O-phospho-L-threonine + H(+) = (R)-1-aminopropan-2-yl phosphate + CO2</text>
        <dbReference type="Rhea" id="RHEA:11492"/>
        <dbReference type="ChEBI" id="CHEBI:15378"/>
        <dbReference type="ChEBI" id="CHEBI:16526"/>
        <dbReference type="ChEBI" id="CHEBI:58563"/>
        <dbReference type="ChEBI" id="CHEBI:58675"/>
        <dbReference type="EC" id="4.1.1.81"/>
    </reaction>
</comment>
<proteinExistence type="predicted"/>
<dbReference type="AlphaFoldDB" id="A0A2S0P8Z2"/>
<reference evidence="12 13" key="1">
    <citation type="submission" date="2018-04" db="EMBL/GenBank/DDBJ databases">
        <title>Denitrifier Microvirgula.</title>
        <authorList>
            <person name="Anderson E."/>
            <person name="Jang J."/>
            <person name="Ishii S."/>
        </authorList>
    </citation>
    <scope>NUCLEOTIDE SEQUENCE [LARGE SCALE GENOMIC DNA]</scope>
    <source>
        <strain evidence="12 13">BE2.4</strain>
    </source>
</reference>
<dbReference type="GO" id="GO:0009236">
    <property type="term" value="P:cobalamin biosynthetic process"/>
    <property type="evidence" value="ECO:0007669"/>
    <property type="project" value="UniProtKB-UniPathway"/>
</dbReference>
<dbReference type="InterPro" id="IPR005860">
    <property type="entry name" value="CobD"/>
</dbReference>
<comment type="cofactor">
    <cofactor evidence="1">
        <name>pyridoxal 5'-phosphate</name>
        <dbReference type="ChEBI" id="CHEBI:597326"/>
    </cofactor>
</comment>
<dbReference type="GO" id="GO:0048472">
    <property type="term" value="F:threonine-phosphate decarboxylase activity"/>
    <property type="evidence" value="ECO:0007669"/>
    <property type="project" value="UniProtKB-EC"/>
</dbReference>
<evidence type="ECO:0000256" key="3">
    <source>
        <dbReference type="ARBA" id="ARBA00004953"/>
    </source>
</evidence>
<dbReference type="InterPro" id="IPR015421">
    <property type="entry name" value="PyrdxlP-dep_Trfase_major"/>
</dbReference>
<dbReference type="OrthoDB" id="9799304at2"/>
<dbReference type="Pfam" id="PF00155">
    <property type="entry name" value="Aminotran_1_2"/>
    <property type="match status" value="1"/>
</dbReference>
<dbReference type="RefSeq" id="WP_107889050.1">
    <property type="nucleotide sequence ID" value="NZ_CP028519.1"/>
</dbReference>
<gene>
    <name evidence="12" type="ORF">DAI18_07295</name>
</gene>
<protein>
    <recommendedName>
        <fullName evidence="5">Putative 8-amino-7-oxononanoate synthase</fullName>
        <ecNumber evidence="4">4.1.1.81</ecNumber>
    </recommendedName>
    <alternativeName>
        <fullName evidence="9">L-threonine-O-3-phosphate decarboxylase</fullName>
    </alternativeName>
</protein>
<evidence type="ECO:0000256" key="10">
    <source>
        <dbReference type="ARBA" id="ARBA00048531"/>
    </source>
</evidence>
<dbReference type="InterPro" id="IPR004839">
    <property type="entry name" value="Aminotransferase_I/II_large"/>
</dbReference>
<evidence type="ECO:0000256" key="1">
    <source>
        <dbReference type="ARBA" id="ARBA00001933"/>
    </source>
</evidence>